<feature type="binding site" description="in other chain" evidence="6">
    <location>
        <begin position="120"/>
        <end position="128"/>
    </location>
    <ligand>
        <name>5-phospho-alpha-D-ribose 1-diphosphate</name>
        <dbReference type="ChEBI" id="CHEBI:58017"/>
        <note>ligand shared between dimeric partners</note>
    </ligand>
</feature>
<feature type="binding site" evidence="6">
    <location>
        <position position="152"/>
    </location>
    <ligand>
        <name>orotate</name>
        <dbReference type="ChEBI" id="CHEBI:30839"/>
    </ligand>
</feature>
<dbReference type="PANTHER" id="PTHR19278:SF9">
    <property type="entry name" value="URIDINE 5'-MONOPHOSPHATE SYNTHASE"/>
    <property type="match status" value="1"/>
</dbReference>
<comment type="cofactor">
    <cofactor evidence="6">
        <name>Mg(2+)</name>
        <dbReference type="ChEBI" id="CHEBI:18420"/>
    </cofactor>
</comment>
<evidence type="ECO:0000259" key="7">
    <source>
        <dbReference type="Pfam" id="PF00156"/>
    </source>
</evidence>
<protein>
    <recommendedName>
        <fullName evidence="2 6">Orotate phosphoribosyltransferase</fullName>
        <shortName evidence="6">OPRT</shortName>
        <shortName evidence="6">OPRTase</shortName>
        <ecNumber evidence="2 6">2.4.2.10</ecNumber>
    </recommendedName>
</protein>
<dbReference type="PANTHER" id="PTHR19278">
    <property type="entry name" value="OROTATE PHOSPHORIBOSYLTRANSFERASE"/>
    <property type="match status" value="1"/>
</dbReference>
<dbReference type="SUPFAM" id="SSF53271">
    <property type="entry name" value="PRTase-like"/>
    <property type="match status" value="1"/>
</dbReference>
<keyword evidence="5 6" id="KW-0665">Pyrimidine biosynthesis</keyword>
<comment type="catalytic activity">
    <reaction evidence="6">
        <text>orotidine 5'-phosphate + diphosphate = orotate + 5-phospho-alpha-D-ribose 1-diphosphate</text>
        <dbReference type="Rhea" id="RHEA:10380"/>
        <dbReference type="ChEBI" id="CHEBI:30839"/>
        <dbReference type="ChEBI" id="CHEBI:33019"/>
        <dbReference type="ChEBI" id="CHEBI:57538"/>
        <dbReference type="ChEBI" id="CHEBI:58017"/>
        <dbReference type="EC" id="2.4.2.10"/>
    </reaction>
</comment>
<reference evidence="8 9" key="1">
    <citation type="submission" date="2015-10" db="EMBL/GenBank/DDBJ databases">
        <title>Complete genome sequence of hyperthermophilic archaeon Pyrodictium delaneyi Su06.</title>
        <authorList>
            <person name="Jung J.-H."/>
            <person name="Lin J."/>
            <person name="Holden J.F."/>
            <person name="Park C.-S."/>
        </authorList>
    </citation>
    <scope>NUCLEOTIDE SEQUENCE [LARGE SCALE GENOMIC DNA]</scope>
    <source>
        <strain evidence="8 9">Su06</strain>
    </source>
</reference>
<evidence type="ECO:0000256" key="2">
    <source>
        <dbReference type="ARBA" id="ARBA00011971"/>
    </source>
</evidence>
<comment type="subunit">
    <text evidence="6">Homodimer.</text>
</comment>
<dbReference type="InterPro" id="IPR004467">
    <property type="entry name" value="Or_phspho_trans_dom"/>
</dbReference>
<evidence type="ECO:0000256" key="6">
    <source>
        <dbReference type="HAMAP-Rule" id="MF_01208"/>
    </source>
</evidence>
<dbReference type="EC" id="2.4.2.10" evidence="2 6"/>
<comment type="similarity">
    <text evidence="6">Belongs to the purine/pyrimidine phosphoribosyltransferase family. PyrE subfamily.</text>
</comment>
<dbReference type="GO" id="GO:0044205">
    <property type="term" value="P:'de novo' UMP biosynthetic process"/>
    <property type="evidence" value="ECO:0007669"/>
    <property type="project" value="UniProtKB-UniRule"/>
</dbReference>
<keyword evidence="6" id="KW-0460">Magnesium</keyword>
<feature type="binding site" evidence="6">
    <location>
        <position position="99"/>
    </location>
    <ligand>
        <name>5-phospho-alpha-D-ribose 1-diphosphate</name>
        <dbReference type="ChEBI" id="CHEBI:58017"/>
        <note>ligand shared between dimeric partners</note>
    </ligand>
</feature>
<dbReference type="CDD" id="cd06223">
    <property type="entry name" value="PRTases_typeI"/>
    <property type="match status" value="1"/>
</dbReference>
<gene>
    <name evidence="6" type="primary">pyrE</name>
    <name evidence="8" type="ORF">Pyrde_0660</name>
</gene>
<dbReference type="HAMAP" id="MF_01208">
    <property type="entry name" value="PyrE"/>
    <property type="match status" value="1"/>
</dbReference>
<feature type="binding site" evidence="6">
    <location>
        <position position="95"/>
    </location>
    <ligand>
        <name>5-phospho-alpha-D-ribose 1-diphosphate</name>
        <dbReference type="ChEBI" id="CHEBI:58017"/>
        <note>ligand shared between dimeric partners</note>
    </ligand>
</feature>
<dbReference type="KEGG" id="pdl:Pyrde_0660"/>
<keyword evidence="4 6" id="KW-0808">Transferase</keyword>
<evidence type="ECO:0000256" key="5">
    <source>
        <dbReference type="ARBA" id="ARBA00022975"/>
    </source>
</evidence>
<dbReference type="UniPathway" id="UPA00070">
    <property type="reaction ID" value="UER00119"/>
</dbReference>
<sequence length="204" mass="21981">MPRGMEAEKVLARLLVKTGALQLGEFKLTSGLQSPIYIDLRRLPSYPDAFRTVLALLYTTSLEADHDVVVGVATAGIVWATGLALYSGKPMAYVRSGRKQHGLGRQVEGLVEEKRVLVVDDVATTGGSLAAAVEALRSAGAQPRYALVIVDREQGARERLQAMGVELLRVATLRGILRAAVEEGLVAREDAQKVIDQLYGGEWG</sequence>
<dbReference type="InterPro" id="IPR029057">
    <property type="entry name" value="PRTase-like"/>
</dbReference>
<comment type="caution">
    <text evidence="6">Lacks conserved residue(s) required for the propagation of feature annotation.</text>
</comment>
<dbReference type="EMBL" id="CP013011">
    <property type="protein sequence ID" value="ALL00710.1"/>
    <property type="molecule type" value="Genomic_DNA"/>
</dbReference>
<accession>A0A0P0N2W1</accession>
<dbReference type="Proteomes" id="UP000058613">
    <property type="component" value="Chromosome"/>
</dbReference>
<feature type="binding site" evidence="6">
    <location>
        <position position="101"/>
    </location>
    <ligand>
        <name>5-phospho-alpha-D-ribose 1-diphosphate</name>
        <dbReference type="ChEBI" id="CHEBI:58017"/>
        <note>ligand shared between dimeric partners</note>
    </ligand>
</feature>
<dbReference type="STRING" id="1273541.Pyrde_0660"/>
<comment type="function">
    <text evidence="6">Catalyzes the transfer of a ribosyl phosphate group from 5-phosphoribose 1-diphosphate to orotate, leading to the formation of orotidine monophosphate (OMP).</text>
</comment>
<dbReference type="GO" id="GO:0004588">
    <property type="term" value="F:orotate phosphoribosyltransferase activity"/>
    <property type="evidence" value="ECO:0007669"/>
    <property type="project" value="UniProtKB-UniRule"/>
</dbReference>
<dbReference type="GO" id="GO:0019856">
    <property type="term" value="P:pyrimidine nucleobase biosynthetic process"/>
    <property type="evidence" value="ECO:0007669"/>
    <property type="project" value="TreeGrafter"/>
</dbReference>
<dbReference type="AlphaFoldDB" id="A0A0P0N2W1"/>
<organism evidence="8 9">
    <name type="scientific">Pyrodictium delaneyi</name>
    <dbReference type="NCBI Taxonomy" id="1273541"/>
    <lineage>
        <taxon>Archaea</taxon>
        <taxon>Thermoproteota</taxon>
        <taxon>Thermoprotei</taxon>
        <taxon>Desulfurococcales</taxon>
        <taxon>Pyrodictiaceae</taxon>
        <taxon>Pyrodictium</taxon>
    </lineage>
</organism>
<dbReference type="InterPro" id="IPR023031">
    <property type="entry name" value="OPRT"/>
</dbReference>
<dbReference type="Gene3D" id="3.40.50.2020">
    <property type="match status" value="1"/>
</dbReference>
<evidence type="ECO:0000256" key="4">
    <source>
        <dbReference type="ARBA" id="ARBA00022679"/>
    </source>
</evidence>
<dbReference type="NCBIfam" id="TIGR00336">
    <property type="entry name" value="pyrE"/>
    <property type="match status" value="1"/>
</dbReference>
<proteinExistence type="inferred from homology"/>
<feature type="domain" description="Phosphoribosyltransferase" evidence="7">
    <location>
        <begin position="60"/>
        <end position="158"/>
    </location>
</feature>
<evidence type="ECO:0000313" key="9">
    <source>
        <dbReference type="Proteomes" id="UP000058613"/>
    </source>
</evidence>
<feature type="binding site" evidence="6">
    <location>
        <position position="124"/>
    </location>
    <ligand>
        <name>orotate</name>
        <dbReference type="ChEBI" id="CHEBI:30839"/>
    </ligand>
</feature>
<evidence type="ECO:0000313" key="8">
    <source>
        <dbReference type="EMBL" id="ALL00710.1"/>
    </source>
</evidence>
<dbReference type="InterPro" id="IPR000836">
    <property type="entry name" value="PRTase_dom"/>
</dbReference>
<dbReference type="PATRIC" id="fig|1273541.4.peg.712"/>
<keyword evidence="3 6" id="KW-0328">Glycosyltransferase</keyword>
<evidence type="ECO:0000256" key="1">
    <source>
        <dbReference type="ARBA" id="ARBA00004889"/>
    </source>
</evidence>
<dbReference type="GO" id="GO:0000287">
    <property type="term" value="F:magnesium ion binding"/>
    <property type="evidence" value="ECO:0007669"/>
    <property type="project" value="UniProtKB-UniRule"/>
</dbReference>
<evidence type="ECO:0000256" key="3">
    <source>
        <dbReference type="ARBA" id="ARBA00022676"/>
    </source>
</evidence>
<dbReference type="Pfam" id="PF00156">
    <property type="entry name" value="Pribosyltran"/>
    <property type="match status" value="1"/>
</dbReference>
<comment type="pathway">
    <text evidence="1 6">Pyrimidine metabolism; UMP biosynthesis via de novo pathway; UMP from orotate: step 1/2.</text>
</comment>
<name>A0A0P0N2W1_9CREN</name>